<dbReference type="OrthoDB" id="5392605at2759"/>
<dbReference type="Proteomes" id="UP000054321">
    <property type="component" value="Unassembled WGS sequence"/>
</dbReference>
<feature type="transmembrane region" description="Helical" evidence="1">
    <location>
        <begin position="73"/>
        <end position="93"/>
    </location>
</feature>
<reference evidence="2 3" key="1">
    <citation type="submission" date="2014-04" db="EMBL/GenBank/DDBJ databases">
        <authorList>
            <consortium name="DOE Joint Genome Institute"/>
            <person name="Kuo A."/>
            <person name="Martino E."/>
            <person name="Perotto S."/>
            <person name="Kohler A."/>
            <person name="Nagy L.G."/>
            <person name="Floudas D."/>
            <person name="Copeland A."/>
            <person name="Barry K.W."/>
            <person name="Cichocki N."/>
            <person name="Veneault-Fourrey C."/>
            <person name="LaButti K."/>
            <person name="Lindquist E.A."/>
            <person name="Lipzen A."/>
            <person name="Lundell T."/>
            <person name="Morin E."/>
            <person name="Murat C."/>
            <person name="Sun H."/>
            <person name="Tunlid A."/>
            <person name="Henrissat B."/>
            <person name="Grigoriev I.V."/>
            <person name="Hibbett D.S."/>
            <person name="Martin F."/>
            <person name="Nordberg H.P."/>
            <person name="Cantor M.N."/>
            <person name="Hua S.X."/>
        </authorList>
    </citation>
    <scope>NUCLEOTIDE SEQUENCE [LARGE SCALE GENOMIC DNA]</scope>
    <source>
        <strain evidence="2 3">Zn</strain>
    </source>
</reference>
<accession>A0A0C3D9E1</accession>
<name>A0A0C3D9E1_OIDMZ</name>
<feature type="transmembrane region" description="Helical" evidence="1">
    <location>
        <begin position="12"/>
        <end position="32"/>
    </location>
</feature>
<evidence type="ECO:0000313" key="2">
    <source>
        <dbReference type="EMBL" id="KIN07949.1"/>
    </source>
</evidence>
<keyword evidence="1" id="KW-0812">Transmembrane</keyword>
<dbReference type="EMBL" id="KN832870">
    <property type="protein sequence ID" value="KIN07949.1"/>
    <property type="molecule type" value="Genomic_DNA"/>
</dbReference>
<dbReference type="HOGENOM" id="CLU_1129638_0_0_1"/>
<evidence type="ECO:0000256" key="1">
    <source>
        <dbReference type="SAM" id="Phobius"/>
    </source>
</evidence>
<reference evidence="3" key="2">
    <citation type="submission" date="2015-01" db="EMBL/GenBank/DDBJ databases">
        <title>Evolutionary Origins and Diversification of the Mycorrhizal Mutualists.</title>
        <authorList>
            <consortium name="DOE Joint Genome Institute"/>
            <consortium name="Mycorrhizal Genomics Consortium"/>
            <person name="Kohler A."/>
            <person name="Kuo A."/>
            <person name="Nagy L.G."/>
            <person name="Floudas D."/>
            <person name="Copeland A."/>
            <person name="Barry K.W."/>
            <person name="Cichocki N."/>
            <person name="Veneault-Fourrey C."/>
            <person name="LaButti K."/>
            <person name="Lindquist E.A."/>
            <person name="Lipzen A."/>
            <person name="Lundell T."/>
            <person name="Morin E."/>
            <person name="Murat C."/>
            <person name="Riley R."/>
            <person name="Ohm R."/>
            <person name="Sun H."/>
            <person name="Tunlid A."/>
            <person name="Henrissat B."/>
            <person name="Grigoriev I.V."/>
            <person name="Hibbett D.S."/>
            <person name="Martin F."/>
        </authorList>
    </citation>
    <scope>NUCLEOTIDE SEQUENCE [LARGE SCALE GENOMIC DNA]</scope>
    <source>
        <strain evidence="3">Zn</strain>
    </source>
</reference>
<keyword evidence="3" id="KW-1185">Reference proteome</keyword>
<dbReference type="AlphaFoldDB" id="A0A0C3D9E1"/>
<organism evidence="2 3">
    <name type="scientific">Oidiodendron maius (strain Zn)</name>
    <dbReference type="NCBI Taxonomy" id="913774"/>
    <lineage>
        <taxon>Eukaryota</taxon>
        <taxon>Fungi</taxon>
        <taxon>Dikarya</taxon>
        <taxon>Ascomycota</taxon>
        <taxon>Pezizomycotina</taxon>
        <taxon>Leotiomycetes</taxon>
        <taxon>Leotiomycetes incertae sedis</taxon>
        <taxon>Myxotrichaceae</taxon>
        <taxon>Oidiodendron</taxon>
    </lineage>
</organism>
<feature type="transmembrane region" description="Helical" evidence="1">
    <location>
        <begin position="152"/>
        <end position="175"/>
    </location>
</feature>
<protein>
    <submittedName>
        <fullName evidence="2">Uncharacterized protein</fullName>
    </submittedName>
</protein>
<sequence length="220" mass="24364">MTVAKSRTITLVVAIATLASNVILSLLFSQLPDDPYHLAGNFRWYLHFANILSFFGLLGSLRQHALSIAIFSNYLLLDTILCAIPRVLLLGLFQTLSAPLCASPPTFPFSPEPLFASQSPSSSITYSASPASQWERLTGTWTPAGCYHIVRLAQLALAAGVVAGSILQFVGALYVREYARELWMREIREEVAAGRVVGQMWIPEMDEERFEDDVVGWEKL</sequence>
<keyword evidence="1" id="KW-1133">Transmembrane helix</keyword>
<feature type="transmembrane region" description="Helical" evidence="1">
    <location>
        <begin position="44"/>
        <end position="61"/>
    </location>
</feature>
<keyword evidence="1" id="KW-0472">Membrane</keyword>
<gene>
    <name evidence="2" type="ORF">OIDMADRAFT_140441</name>
</gene>
<dbReference type="STRING" id="913774.A0A0C3D9E1"/>
<evidence type="ECO:0000313" key="3">
    <source>
        <dbReference type="Proteomes" id="UP000054321"/>
    </source>
</evidence>
<proteinExistence type="predicted"/>
<dbReference type="InParanoid" id="A0A0C3D9E1"/>